<gene>
    <name evidence="3" type="primary">Erich6</name>
</gene>
<evidence type="ECO:0000313" key="3">
    <source>
        <dbReference type="RefSeq" id="XP_012885321.1"/>
    </source>
</evidence>
<dbReference type="FunCoup" id="A0A1S3G928">
    <property type="interactions" value="2"/>
</dbReference>
<dbReference type="InterPro" id="IPR029281">
    <property type="entry name" value="FAM194_C"/>
</dbReference>
<dbReference type="Proteomes" id="UP000081671">
    <property type="component" value="Unplaced"/>
</dbReference>
<feature type="domain" description="FAM194 C-terminal" evidence="1">
    <location>
        <begin position="354"/>
        <end position="551"/>
    </location>
</feature>
<protein>
    <submittedName>
        <fullName evidence="3">Glutamate-rich protein 6</fullName>
    </submittedName>
</protein>
<organism evidence="2 3">
    <name type="scientific">Dipodomys ordii</name>
    <name type="common">Ord's kangaroo rat</name>
    <dbReference type="NCBI Taxonomy" id="10020"/>
    <lineage>
        <taxon>Eukaryota</taxon>
        <taxon>Metazoa</taxon>
        <taxon>Chordata</taxon>
        <taxon>Craniata</taxon>
        <taxon>Vertebrata</taxon>
        <taxon>Euteleostomi</taxon>
        <taxon>Mammalia</taxon>
        <taxon>Eutheria</taxon>
        <taxon>Euarchontoglires</taxon>
        <taxon>Glires</taxon>
        <taxon>Rodentia</taxon>
        <taxon>Castorimorpha</taxon>
        <taxon>Heteromyidae</taxon>
        <taxon>Dipodomyinae</taxon>
        <taxon>Dipodomys</taxon>
    </lineage>
</organism>
<dbReference type="KEGG" id="dord:105995950"/>
<dbReference type="PANTHER" id="PTHR23093">
    <property type="entry name" value="SIMILAR TO CHROMOSOME 3 OPEN READING FRAME 20"/>
    <property type="match status" value="1"/>
</dbReference>
<dbReference type="Pfam" id="PF14977">
    <property type="entry name" value="FAM194"/>
    <property type="match status" value="1"/>
</dbReference>
<sequence>MTGVETGLTSEVGEAAWRLWRLRGPGLLAPRNGAVLLASAKVLNVYRRVCPGISMSTQTEESWLRELYGKLFASKRLRSGVLLGEAWACSGWKKGAGLAFLPEARRPPCWEEEEKEEREDVTSRETETLISRTFGKWVINPEELKLSILCELEFQEDFITLFDSPLRTLPSIGLPPILAYKCEKATPDINLQQEEEEEQLLRCEFCGADLQAFFSYTDFGSKPKEHGYCCLHFQNLVNYIHEESQTVKIPSVELISIKPHAAHGSEMERMKAREKAMWRKQERQLARHFAIITSEPSNFSEEEAKHIKTISYQLSMDVPEKKPMEDLYDFYVRNCKMSVICCDSKKACGKVVKNEFLEKYYKQGNKFLTSFPDGTTQIFYPSGNLAILRLPSRTSGFTCIVQADAAVAPAILAVLDSSGRGSCIHPNGNVWVYINLLGGQCSDPAGNRVRAWNWSRTRAASSFVTFKPVFLALNHHVGIRILGQDKISITFLAMGQQASISVGTKVKMLWPRDIPSQLHLSEGDLLLLASLIKIRRLLHRLQTFASFPSSCVQEKVTQPSYLSSLCLKLTALCRSAGLQEDSLTTIADIINEKL</sequence>
<evidence type="ECO:0000259" key="1">
    <source>
        <dbReference type="Pfam" id="PF14977"/>
    </source>
</evidence>
<keyword evidence="2" id="KW-1185">Reference proteome</keyword>
<dbReference type="InParanoid" id="A0A1S3G928"/>
<evidence type="ECO:0000313" key="2">
    <source>
        <dbReference type="Proteomes" id="UP000081671"/>
    </source>
</evidence>
<dbReference type="GeneID" id="105995950"/>
<dbReference type="OrthoDB" id="527209at2759"/>
<dbReference type="RefSeq" id="XP_012885321.1">
    <property type="nucleotide sequence ID" value="XM_013029867.1"/>
</dbReference>
<proteinExistence type="predicted"/>
<dbReference type="CTD" id="131831"/>
<name>A0A1S3G928_DIPOR</name>
<accession>A0A1S3G928</accession>
<dbReference type="PANTHER" id="PTHR23093:SF11">
    <property type="entry name" value="GLUTAMATE-RICH PROTEIN 6"/>
    <property type="match status" value="1"/>
</dbReference>
<dbReference type="AlphaFoldDB" id="A0A1S3G928"/>
<reference evidence="3" key="1">
    <citation type="submission" date="2025-08" db="UniProtKB">
        <authorList>
            <consortium name="RefSeq"/>
        </authorList>
    </citation>
    <scope>IDENTIFICATION</scope>
    <source>
        <tissue evidence="3">Kidney</tissue>
    </source>
</reference>